<dbReference type="OMA" id="TRCRPYQ"/>
<evidence type="ECO:0000313" key="8">
    <source>
        <dbReference type="Proteomes" id="UP000694845"/>
    </source>
</evidence>
<dbReference type="Proteomes" id="UP000694845">
    <property type="component" value="Unplaced"/>
</dbReference>
<comment type="function">
    <text evidence="6">Substrate-binding subunit of tRNA (adenine-N1-)-methyltransferase, which catalyzes the formation of N1-methyladenine at position 58 (m1A58) in initiator methionyl-tRNA.</text>
</comment>
<evidence type="ECO:0000256" key="1">
    <source>
        <dbReference type="ARBA" id="ARBA00004123"/>
    </source>
</evidence>
<dbReference type="OrthoDB" id="10254665at2759"/>
<dbReference type="PIRSF" id="PIRSF038170">
    <property type="entry name" value="tRNA_m1A_mtfrase"/>
    <property type="match status" value="1"/>
</dbReference>
<evidence type="ECO:0000256" key="5">
    <source>
        <dbReference type="ARBA" id="ARBA00023242"/>
    </source>
</evidence>
<dbReference type="GO" id="GO:0005634">
    <property type="term" value="C:nucleus"/>
    <property type="evidence" value="ECO:0007669"/>
    <property type="project" value="UniProtKB-SubCell"/>
</dbReference>
<evidence type="ECO:0000256" key="7">
    <source>
        <dbReference type="SAM" id="MobiDB-lite"/>
    </source>
</evidence>
<dbReference type="InterPro" id="IPR029063">
    <property type="entry name" value="SAM-dependent_MTases_sf"/>
</dbReference>
<dbReference type="GeneID" id="110980841"/>
<dbReference type="GO" id="GO:0031515">
    <property type="term" value="C:tRNA (m1A) methyltransferase complex"/>
    <property type="evidence" value="ECO:0007669"/>
    <property type="project" value="UniProtKB-UniRule"/>
</dbReference>
<evidence type="ECO:0000313" key="9">
    <source>
        <dbReference type="RefSeq" id="XP_022093544.1"/>
    </source>
</evidence>
<keyword evidence="4 6" id="KW-0819">tRNA processing</keyword>
<organism evidence="8 9">
    <name type="scientific">Acanthaster planci</name>
    <name type="common">Crown-of-thorns starfish</name>
    <dbReference type="NCBI Taxonomy" id="133434"/>
    <lineage>
        <taxon>Eukaryota</taxon>
        <taxon>Metazoa</taxon>
        <taxon>Echinodermata</taxon>
        <taxon>Eleutherozoa</taxon>
        <taxon>Asterozoa</taxon>
        <taxon>Asteroidea</taxon>
        <taxon>Valvatacea</taxon>
        <taxon>Valvatida</taxon>
        <taxon>Acanthasteridae</taxon>
        <taxon>Acanthaster</taxon>
    </lineage>
</organism>
<dbReference type="CTD" id="51605"/>
<evidence type="ECO:0000256" key="3">
    <source>
        <dbReference type="ARBA" id="ARBA00021704"/>
    </source>
</evidence>
<dbReference type="RefSeq" id="XP_022093544.1">
    <property type="nucleotide sequence ID" value="XM_022237852.1"/>
</dbReference>
<gene>
    <name evidence="9" type="primary">LOC110980841</name>
</gene>
<accession>A0A8B7YJW9</accession>
<feature type="compositionally biased region" description="Basic and acidic residues" evidence="7">
    <location>
        <begin position="304"/>
        <end position="322"/>
    </location>
</feature>
<name>A0A8B7YJW9_ACAPL</name>
<proteinExistence type="inferred from homology"/>
<dbReference type="PANTHER" id="PTHR12945">
    <property type="entry name" value="TRANSLATION INITIATION FACTOR EIF3-RELATED"/>
    <property type="match status" value="1"/>
</dbReference>
<feature type="region of interest" description="Disordered" evidence="7">
    <location>
        <begin position="260"/>
        <end position="375"/>
    </location>
</feature>
<comment type="subcellular location">
    <subcellularLocation>
        <location evidence="1 6">Nucleus</location>
    </subcellularLocation>
</comment>
<keyword evidence="5 6" id="KW-0539">Nucleus</keyword>
<sequence>MASSDVIKQGQNVILKKGKSLRLYQVWRKRKVHLDKKHFYLDEAIGKPYGTTWDVCGHNVQLVSQDDEEEETREGGTDNRTLIDDKCSQKLSYEDIQALKNTGKHGEAIVEQLVENSSSFKEKTIYSQAKYVKRKRDKHLMRFQIFRPNTMLLCEMYSSRAPSKNIHLRIDTLAQILTAANIQSGINVIMMETCQGLLLGAVMERMAGKGTIVQIHSEHVPVRLAVEAYNFPPDYKDTLYGFPLDQISLLDIQEPVDSNCPQRNTCDEESHRPQAPKNEEHCDHSAESSGALGTAKESITSRASQRDEGHKPQEREEERSSSEEDDSSNVGDCGAAPDDPVAVETDCKSGETATQGQKRKFPVNPEKEARKQRRRENLNRVRDLLHNTKMDALVMACRFQPLPIFTALFKFLAPSRPFVIYCHYIEPLMECSEWLRNSNDAVNIRVTETWLREYQVLPERTHPSVNMSGTGGYLLTGTTVSNST</sequence>
<evidence type="ECO:0000256" key="4">
    <source>
        <dbReference type="ARBA" id="ARBA00022694"/>
    </source>
</evidence>
<dbReference type="GO" id="GO:0030488">
    <property type="term" value="P:tRNA methylation"/>
    <property type="evidence" value="ECO:0007669"/>
    <property type="project" value="InterPro"/>
</dbReference>
<evidence type="ECO:0000256" key="6">
    <source>
        <dbReference type="PIRNR" id="PIRNR038170"/>
    </source>
</evidence>
<dbReference type="AlphaFoldDB" id="A0A8B7YJW9"/>
<comment type="subunit">
    <text evidence="6">Heterotetramer.</text>
</comment>
<reference evidence="9" key="1">
    <citation type="submission" date="2025-08" db="UniProtKB">
        <authorList>
            <consortium name="RefSeq"/>
        </authorList>
    </citation>
    <scope>IDENTIFICATION</scope>
</reference>
<dbReference type="PANTHER" id="PTHR12945:SF0">
    <property type="entry name" value="TRNA (ADENINE(58)-N(1))-METHYLTRANSFERASE NON-CATALYTIC SUBUNIT TRM6"/>
    <property type="match status" value="1"/>
</dbReference>
<keyword evidence="8" id="KW-1185">Reference proteome</keyword>
<comment type="similarity">
    <text evidence="2 6">Belongs to the TRM6/GCD10 family.</text>
</comment>
<dbReference type="Pfam" id="PF04189">
    <property type="entry name" value="Gcd10p"/>
    <property type="match status" value="1"/>
</dbReference>
<dbReference type="KEGG" id="aplc:110980841"/>
<evidence type="ECO:0000256" key="2">
    <source>
        <dbReference type="ARBA" id="ARBA00008320"/>
    </source>
</evidence>
<dbReference type="Gene3D" id="3.40.50.150">
    <property type="entry name" value="Vaccinia Virus protein VP39"/>
    <property type="match status" value="1"/>
</dbReference>
<dbReference type="SUPFAM" id="SSF53335">
    <property type="entry name" value="S-adenosyl-L-methionine-dependent methyltransferases"/>
    <property type="match status" value="1"/>
</dbReference>
<protein>
    <recommendedName>
        <fullName evidence="3 6">tRNA (adenine(58)-N(1))-methyltransferase non-catalytic subunit TRM6</fullName>
    </recommendedName>
</protein>
<dbReference type="InterPro" id="IPR017423">
    <property type="entry name" value="TRM6"/>
</dbReference>
<feature type="compositionally biased region" description="Basic and acidic residues" evidence="7">
    <location>
        <begin position="265"/>
        <end position="286"/>
    </location>
</feature>
<feature type="compositionally biased region" description="Basic and acidic residues" evidence="7">
    <location>
        <begin position="365"/>
        <end position="375"/>
    </location>
</feature>